<gene>
    <name evidence="3" type="ORF">GCM10022255_059250</name>
</gene>
<protein>
    <submittedName>
        <fullName evidence="3">Cysteine hydrolase</fullName>
    </submittedName>
</protein>
<dbReference type="InterPro" id="IPR000868">
    <property type="entry name" value="Isochorismatase-like_dom"/>
</dbReference>
<dbReference type="PANTHER" id="PTHR43540:SF16">
    <property type="entry name" value="ISOCHORISMATASE-LIKE DOMAIN-CONTAINING PROTEIN"/>
    <property type="match status" value="1"/>
</dbReference>
<evidence type="ECO:0000313" key="3">
    <source>
        <dbReference type="EMBL" id="GAA4254460.1"/>
    </source>
</evidence>
<dbReference type="GO" id="GO:0016787">
    <property type="term" value="F:hydrolase activity"/>
    <property type="evidence" value="ECO:0007669"/>
    <property type="project" value="UniProtKB-KW"/>
</dbReference>
<evidence type="ECO:0000259" key="2">
    <source>
        <dbReference type="Pfam" id="PF00857"/>
    </source>
</evidence>
<comment type="caution">
    <text evidence="3">The sequence shown here is derived from an EMBL/GenBank/DDBJ whole genome shotgun (WGS) entry which is preliminary data.</text>
</comment>
<sequence>MDMTDYPADSTGLVLVDPYNDFLGEDGKIWPRIKDVAETIGLHHHLQTLLAGVRAAGIQVFVAPHRRWRPGDLDGWTRIQRAHANLRDARLFEIGAIGGDWHPEFGPRDGDVVSSEHWGMNGFAHTDLDQQLRQHGIDNVILAGMTAPGCVEGTGRYAMELGYSVTLVKDATAAFTMQLQHAATELTGPLYAERVLSTDDLLTKLPSTDRGYAASARSGHPIRG</sequence>
<dbReference type="RefSeq" id="WP_345131479.1">
    <property type="nucleotide sequence ID" value="NZ_BAABAT010000018.1"/>
</dbReference>
<keyword evidence="1 3" id="KW-0378">Hydrolase</keyword>
<name>A0ABP8DF61_9ACTN</name>
<dbReference type="InterPro" id="IPR036380">
    <property type="entry name" value="Isochorismatase-like_sf"/>
</dbReference>
<reference evidence="4" key="1">
    <citation type="journal article" date="2019" name="Int. J. Syst. Evol. Microbiol.">
        <title>The Global Catalogue of Microorganisms (GCM) 10K type strain sequencing project: providing services to taxonomists for standard genome sequencing and annotation.</title>
        <authorList>
            <consortium name="The Broad Institute Genomics Platform"/>
            <consortium name="The Broad Institute Genome Sequencing Center for Infectious Disease"/>
            <person name="Wu L."/>
            <person name="Ma J."/>
        </authorList>
    </citation>
    <scope>NUCLEOTIDE SEQUENCE [LARGE SCALE GENOMIC DNA]</scope>
    <source>
        <strain evidence="4">JCM 17441</strain>
    </source>
</reference>
<dbReference type="Proteomes" id="UP001500620">
    <property type="component" value="Unassembled WGS sequence"/>
</dbReference>
<proteinExistence type="predicted"/>
<accession>A0ABP8DF61</accession>
<dbReference type="Gene3D" id="3.40.50.850">
    <property type="entry name" value="Isochorismatase-like"/>
    <property type="match status" value="1"/>
</dbReference>
<feature type="domain" description="Isochorismatase-like" evidence="2">
    <location>
        <begin position="12"/>
        <end position="188"/>
    </location>
</feature>
<dbReference type="SUPFAM" id="SSF52499">
    <property type="entry name" value="Isochorismatase-like hydrolases"/>
    <property type="match status" value="1"/>
</dbReference>
<dbReference type="InterPro" id="IPR050272">
    <property type="entry name" value="Isochorismatase-like_hydrls"/>
</dbReference>
<evidence type="ECO:0000256" key="1">
    <source>
        <dbReference type="ARBA" id="ARBA00022801"/>
    </source>
</evidence>
<dbReference type="PANTHER" id="PTHR43540">
    <property type="entry name" value="PEROXYUREIDOACRYLATE/UREIDOACRYLATE AMIDOHYDROLASE-RELATED"/>
    <property type="match status" value="1"/>
</dbReference>
<dbReference type="CDD" id="cd00431">
    <property type="entry name" value="cysteine_hydrolases"/>
    <property type="match status" value="1"/>
</dbReference>
<dbReference type="EMBL" id="BAABAT010000018">
    <property type="protein sequence ID" value="GAA4254460.1"/>
    <property type="molecule type" value="Genomic_DNA"/>
</dbReference>
<organism evidence="3 4">
    <name type="scientific">Dactylosporangium darangshiense</name>
    <dbReference type="NCBI Taxonomy" id="579108"/>
    <lineage>
        <taxon>Bacteria</taxon>
        <taxon>Bacillati</taxon>
        <taxon>Actinomycetota</taxon>
        <taxon>Actinomycetes</taxon>
        <taxon>Micromonosporales</taxon>
        <taxon>Micromonosporaceae</taxon>
        <taxon>Dactylosporangium</taxon>
    </lineage>
</organism>
<evidence type="ECO:0000313" key="4">
    <source>
        <dbReference type="Proteomes" id="UP001500620"/>
    </source>
</evidence>
<keyword evidence="4" id="KW-1185">Reference proteome</keyword>
<dbReference type="Pfam" id="PF00857">
    <property type="entry name" value="Isochorismatase"/>
    <property type="match status" value="1"/>
</dbReference>